<evidence type="ECO:0000313" key="4">
    <source>
        <dbReference type="Proteomes" id="UP001500582"/>
    </source>
</evidence>
<dbReference type="InterPro" id="IPR040832">
    <property type="entry name" value="TTHB210-like_dom"/>
</dbReference>
<dbReference type="EMBL" id="BAABFT010000005">
    <property type="protein sequence ID" value="GAA4323960.1"/>
    <property type="molecule type" value="Genomic_DNA"/>
</dbReference>
<name>A0ABP8GGL8_9SPHI</name>
<keyword evidence="4" id="KW-1185">Reference proteome</keyword>
<evidence type="ECO:0000259" key="2">
    <source>
        <dbReference type="Pfam" id="PF18197"/>
    </source>
</evidence>
<feature type="signal peptide" evidence="1">
    <location>
        <begin position="1"/>
        <end position="25"/>
    </location>
</feature>
<gene>
    <name evidence="3" type="ORF">GCM10023149_25260</name>
</gene>
<sequence length="254" mass="28647">MKTIKRNIAYRIPLVCLCTALILTACNKKDDKAAAPDISYGTYVQVGKGKARSFVIKNADGSPKQVGFTFGEDALEGLPTQNTAFVLPMPNGHQSLVNHISFDFSVRGHQPDSVYTVPHFDVHFYMITEQEKNAITLTDPKIDILPAPEYIPKHYVPGANEPKMGKHWADTTASEFHGHHFESTLIYGSYNGKFIFIEPMIALNYLKTKPNKTQPITQQAKVQQPGKYPQTYSILWEKDRRQYTVSLNELTARQ</sequence>
<proteinExistence type="predicted"/>
<dbReference type="InterPro" id="IPR033786">
    <property type="entry name" value="TTHB210-like"/>
</dbReference>
<feature type="chain" id="PRO_5046498316" evidence="1">
    <location>
        <begin position="26"/>
        <end position="254"/>
    </location>
</feature>
<evidence type="ECO:0000313" key="3">
    <source>
        <dbReference type="EMBL" id="GAA4323960.1"/>
    </source>
</evidence>
<keyword evidence="1" id="KW-0732">Signal</keyword>
<reference evidence="4" key="1">
    <citation type="journal article" date="2019" name="Int. J. Syst. Evol. Microbiol.">
        <title>The Global Catalogue of Microorganisms (GCM) 10K type strain sequencing project: providing services to taxonomists for standard genome sequencing and annotation.</title>
        <authorList>
            <consortium name="The Broad Institute Genomics Platform"/>
            <consortium name="The Broad Institute Genome Sequencing Center for Infectious Disease"/>
            <person name="Wu L."/>
            <person name="Ma J."/>
        </authorList>
    </citation>
    <scope>NUCLEOTIDE SEQUENCE [LARGE SCALE GENOMIC DNA]</scope>
    <source>
        <strain evidence="4">JCM 17705</strain>
    </source>
</reference>
<dbReference type="PROSITE" id="PS51257">
    <property type="entry name" value="PROKAR_LIPOPROTEIN"/>
    <property type="match status" value="1"/>
</dbReference>
<evidence type="ECO:0000256" key="1">
    <source>
        <dbReference type="SAM" id="SignalP"/>
    </source>
</evidence>
<feature type="domain" description="TTHB210-like" evidence="2">
    <location>
        <begin position="59"/>
        <end position="104"/>
    </location>
</feature>
<dbReference type="Proteomes" id="UP001500582">
    <property type="component" value="Unassembled WGS sequence"/>
</dbReference>
<dbReference type="Pfam" id="PF18197">
    <property type="entry name" value="TTHB210-like"/>
    <property type="match status" value="1"/>
</dbReference>
<comment type="caution">
    <text evidence="3">The sequence shown here is derived from an EMBL/GenBank/DDBJ whole genome shotgun (WGS) entry which is preliminary data.</text>
</comment>
<dbReference type="CDD" id="cd11669">
    <property type="entry name" value="TTHB210-like"/>
    <property type="match status" value="1"/>
</dbReference>
<protein>
    <submittedName>
        <fullName evidence="3">DUF5602 domain-containing protein</fullName>
    </submittedName>
</protein>
<accession>A0ABP8GGL8</accession>
<dbReference type="RefSeq" id="WP_345211449.1">
    <property type="nucleotide sequence ID" value="NZ_BAABFT010000005.1"/>
</dbReference>
<organism evidence="3 4">
    <name type="scientific">Mucilaginibacter gynuensis</name>
    <dbReference type="NCBI Taxonomy" id="1302236"/>
    <lineage>
        <taxon>Bacteria</taxon>
        <taxon>Pseudomonadati</taxon>
        <taxon>Bacteroidota</taxon>
        <taxon>Sphingobacteriia</taxon>
        <taxon>Sphingobacteriales</taxon>
        <taxon>Sphingobacteriaceae</taxon>
        <taxon>Mucilaginibacter</taxon>
    </lineage>
</organism>